<accession>A0A846N1A3</accession>
<dbReference type="PANTHER" id="PTHR43792">
    <property type="entry name" value="GNAT FAMILY, PUTATIVE (AFU_ORTHOLOGUE AFUA_3G00765)-RELATED-RELATED"/>
    <property type="match status" value="1"/>
</dbReference>
<evidence type="ECO:0000256" key="2">
    <source>
        <dbReference type="ARBA" id="ARBA00023315"/>
    </source>
</evidence>
<evidence type="ECO:0000313" key="6">
    <source>
        <dbReference type="Proteomes" id="UP000570514"/>
    </source>
</evidence>
<keyword evidence="2 5" id="KW-0012">Acyltransferase</keyword>
<dbReference type="EMBL" id="JAASRM010000001">
    <property type="protein sequence ID" value="NIK89363.1"/>
    <property type="molecule type" value="Genomic_DNA"/>
</dbReference>
<evidence type="ECO:0000256" key="1">
    <source>
        <dbReference type="ARBA" id="ARBA00022679"/>
    </source>
</evidence>
<keyword evidence="6" id="KW-1185">Reference proteome</keyword>
<dbReference type="InterPro" id="IPR051531">
    <property type="entry name" value="N-acetyltransferase"/>
</dbReference>
<dbReference type="PROSITE" id="PS51186">
    <property type="entry name" value="GNAT"/>
    <property type="match status" value="1"/>
</dbReference>
<gene>
    <name evidence="5" type="ORF">FHS83_002681</name>
</gene>
<keyword evidence="1 5" id="KW-0808">Transferase</keyword>
<dbReference type="EC" id="2.3.1.267" evidence="5"/>
<dbReference type="Pfam" id="PF13302">
    <property type="entry name" value="Acetyltransf_3"/>
    <property type="match status" value="1"/>
</dbReference>
<reference evidence="5 6" key="1">
    <citation type="submission" date="2020-03" db="EMBL/GenBank/DDBJ databases">
        <title>Genomic Encyclopedia of Type Strains, Phase IV (KMG-IV): sequencing the most valuable type-strain genomes for metagenomic binning, comparative biology and taxonomic classification.</title>
        <authorList>
            <person name="Goeker M."/>
        </authorList>
    </citation>
    <scope>NUCLEOTIDE SEQUENCE [LARGE SCALE GENOMIC DNA]</scope>
    <source>
        <strain evidence="5 6">DSM 19867</strain>
    </source>
</reference>
<dbReference type="Proteomes" id="UP000570514">
    <property type="component" value="Unassembled WGS sequence"/>
</dbReference>
<dbReference type="Gene3D" id="3.40.630.30">
    <property type="match status" value="1"/>
</dbReference>
<dbReference type="RefSeq" id="WP_167083457.1">
    <property type="nucleotide sequence ID" value="NZ_BAAADC010000001.1"/>
</dbReference>
<proteinExistence type="inferred from homology"/>
<evidence type="ECO:0000256" key="3">
    <source>
        <dbReference type="ARBA" id="ARBA00038502"/>
    </source>
</evidence>
<dbReference type="InterPro" id="IPR016181">
    <property type="entry name" value="Acyl_CoA_acyltransferase"/>
</dbReference>
<dbReference type="PANTHER" id="PTHR43792:SF8">
    <property type="entry name" value="[RIBOSOMAL PROTEIN US5]-ALANINE N-ACETYLTRANSFERASE"/>
    <property type="match status" value="1"/>
</dbReference>
<dbReference type="SUPFAM" id="SSF55729">
    <property type="entry name" value="Acyl-CoA N-acyltransferases (Nat)"/>
    <property type="match status" value="1"/>
</dbReference>
<dbReference type="InterPro" id="IPR000182">
    <property type="entry name" value="GNAT_dom"/>
</dbReference>
<protein>
    <submittedName>
        <fullName evidence="5">Ribosomal-protein-alanine N-acetyltransferase</fullName>
        <ecNumber evidence="5">2.3.1.267</ecNumber>
    </submittedName>
</protein>
<organism evidence="5 6">
    <name type="scientific">Rhizomicrobium palustre</name>
    <dbReference type="NCBI Taxonomy" id="189966"/>
    <lineage>
        <taxon>Bacteria</taxon>
        <taxon>Pseudomonadati</taxon>
        <taxon>Pseudomonadota</taxon>
        <taxon>Alphaproteobacteria</taxon>
        <taxon>Micropepsales</taxon>
        <taxon>Micropepsaceae</taxon>
        <taxon>Rhizomicrobium</taxon>
    </lineage>
</organism>
<comment type="similarity">
    <text evidence="3">Belongs to the acetyltransferase family. RimJ subfamily.</text>
</comment>
<sequence length="197" mass="22717">MAFMRGLTFPGGQQPVIRGSEVYLRYPRIADYKAWAQLRGESREFLTPWEPSWARDELTKGAFRRRIRRYQKENRLDTAYAFFVFRAEDGQLLGGCTLSNVRRGVTQSCAMGYWIGERFARHGYMYDAVRALIPFVFTTLGLHRIEAACLPINEASQNLLTKAGFLREGLARKYLQINGEWRDHVLFALLEDEAPLG</sequence>
<comment type="caution">
    <text evidence="5">The sequence shown here is derived from an EMBL/GenBank/DDBJ whole genome shotgun (WGS) entry which is preliminary data.</text>
</comment>
<feature type="domain" description="N-acetyltransferase" evidence="4">
    <location>
        <begin position="22"/>
        <end position="192"/>
    </location>
</feature>
<name>A0A846N1A3_9PROT</name>
<dbReference type="GO" id="GO:0008999">
    <property type="term" value="F:protein-N-terminal-alanine acetyltransferase activity"/>
    <property type="evidence" value="ECO:0007669"/>
    <property type="project" value="UniProtKB-EC"/>
</dbReference>
<evidence type="ECO:0000313" key="5">
    <source>
        <dbReference type="EMBL" id="NIK89363.1"/>
    </source>
</evidence>
<evidence type="ECO:0000259" key="4">
    <source>
        <dbReference type="PROSITE" id="PS51186"/>
    </source>
</evidence>
<dbReference type="AlphaFoldDB" id="A0A846N1A3"/>
<dbReference type="GO" id="GO:0005737">
    <property type="term" value="C:cytoplasm"/>
    <property type="evidence" value="ECO:0007669"/>
    <property type="project" value="TreeGrafter"/>
</dbReference>